<dbReference type="EMBL" id="CP002772">
    <property type="protein sequence ID" value="AEG17670.1"/>
    <property type="molecule type" value="Genomic_DNA"/>
</dbReference>
<dbReference type="KEGG" id="mew:MSWAN_0634"/>
<dbReference type="HOGENOM" id="CLU_3039100_0_0_2"/>
<reference evidence="1 2" key="1">
    <citation type="journal article" date="2014" name="Int. J. Syst. Evol. Microbiol.">
        <title>Methanobacterium paludis sp. nov. and a novel strain of Methanobacterium lacus isolated from northern peatlands.</title>
        <authorList>
            <person name="Cadillo-Quiroz H."/>
            <person name="Brauer S.L."/>
            <person name="Goodson N."/>
            <person name="Yavitt J.B."/>
            <person name="Zinder S.H."/>
        </authorList>
    </citation>
    <scope>NUCLEOTIDE SEQUENCE [LARGE SCALE GENOMIC DNA]</scope>
    <source>
        <strain evidence="2">DSM 25820 / JCM 18151 / SWAN1</strain>
    </source>
</reference>
<keyword evidence="2" id="KW-1185">Reference proteome</keyword>
<name>F6D622_METPW</name>
<evidence type="ECO:0000313" key="2">
    <source>
        <dbReference type="Proteomes" id="UP000009231"/>
    </source>
</evidence>
<gene>
    <name evidence="1" type="ordered locus">MSWAN_0634</name>
</gene>
<protein>
    <submittedName>
        <fullName evidence="1">Uncharacterized protein</fullName>
    </submittedName>
</protein>
<sequence length="54" mass="6352">MANFKLLAVQIGNEIKWDVPLKEIDRIAEAIFDFEYLKFPNENSTSQRTHIPLF</sequence>
<evidence type="ECO:0000313" key="1">
    <source>
        <dbReference type="EMBL" id="AEG17670.1"/>
    </source>
</evidence>
<dbReference type="Proteomes" id="UP000009231">
    <property type="component" value="Chromosome"/>
</dbReference>
<accession>F6D622</accession>
<proteinExistence type="predicted"/>
<dbReference type="AlphaFoldDB" id="F6D622"/>
<dbReference type="RefSeq" id="WP_013825172.1">
    <property type="nucleotide sequence ID" value="NC_015574.1"/>
</dbReference>
<dbReference type="GeneID" id="42441916"/>
<organism evidence="1 2">
    <name type="scientific">Methanobacterium paludis (strain DSM 25820 / JCM 18151 / SWAN1)</name>
    <dbReference type="NCBI Taxonomy" id="868131"/>
    <lineage>
        <taxon>Archaea</taxon>
        <taxon>Methanobacteriati</taxon>
        <taxon>Methanobacteriota</taxon>
        <taxon>Methanomada group</taxon>
        <taxon>Methanobacteria</taxon>
        <taxon>Methanobacteriales</taxon>
        <taxon>Methanobacteriaceae</taxon>
        <taxon>Methanobacterium</taxon>
    </lineage>
</organism>